<dbReference type="Pfam" id="PF00001">
    <property type="entry name" value="7tm_1"/>
    <property type="match status" value="1"/>
</dbReference>
<keyword evidence="14" id="KW-1185">Reference proteome</keyword>
<evidence type="ECO:0000256" key="11">
    <source>
        <dbReference type="SAM" id="Phobius"/>
    </source>
</evidence>
<dbReference type="Gene3D" id="1.20.1070.10">
    <property type="entry name" value="Rhodopsin 7-helix transmembrane proteins"/>
    <property type="match status" value="1"/>
</dbReference>
<dbReference type="Proteomes" id="UP000593567">
    <property type="component" value="Unassembled WGS sequence"/>
</dbReference>
<dbReference type="GO" id="GO:0004930">
    <property type="term" value="F:G protein-coupled receptor activity"/>
    <property type="evidence" value="ECO:0007669"/>
    <property type="project" value="UniProtKB-KW"/>
</dbReference>
<comment type="similarity">
    <text evidence="10">Belongs to the G-protein coupled receptor 1 family.</text>
</comment>
<feature type="domain" description="G-protein coupled receptors family 1 profile" evidence="12">
    <location>
        <begin position="48"/>
        <end position="258"/>
    </location>
</feature>
<dbReference type="PRINTS" id="PR00237">
    <property type="entry name" value="GPCRRHODOPSN"/>
</dbReference>
<evidence type="ECO:0000256" key="5">
    <source>
        <dbReference type="ARBA" id="ARBA00023040"/>
    </source>
</evidence>
<keyword evidence="4 11" id="KW-1133">Transmembrane helix</keyword>
<keyword evidence="3 10" id="KW-0812">Transmembrane</keyword>
<evidence type="ECO:0000256" key="2">
    <source>
        <dbReference type="ARBA" id="ARBA00022475"/>
    </source>
</evidence>
<dbReference type="CDD" id="cd14967">
    <property type="entry name" value="7tmA_amine_R-like"/>
    <property type="match status" value="1"/>
</dbReference>
<evidence type="ECO:0000259" key="12">
    <source>
        <dbReference type="PROSITE" id="PS50262"/>
    </source>
</evidence>
<feature type="transmembrane region" description="Helical" evidence="11">
    <location>
        <begin position="29"/>
        <end position="57"/>
    </location>
</feature>
<keyword evidence="6 11" id="KW-0472">Membrane</keyword>
<evidence type="ECO:0000256" key="8">
    <source>
        <dbReference type="ARBA" id="ARBA00023180"/>
    </source>
</evidence>
<evidence type="ECO:0000313" key="13">
    <source>
        <dbReference type="EMBL" id="KAF6023660.1"/>
    </source>
</evidence>
<evidence type="ECO:0000256" key="4">
    <source>
        <dbReference type="ARBA" id="ARBA00022989"/>
    </source>
</evidence>
<evidence type="ECO:0000313" key="14">
    <source>
        <dbReference type="Proteomes" id="UP000593567"/>
    </source>
</evidence>
<keyword evidence="7 10" id="KW-0675">Receptor</keyword>
<comment type="subcellular location">
    <subcellularLocation>
        <location evidence="1">Cell membrane</location>
        <topology evidence="1">Multi-pass membrane protein</topology>
    </subcellularLocation>
</comment>
<organism evidence="13 14">
    <name type="scientific">Bugula neritina</name>
    <name type="common">Brown bryozoan</name>
    <name type="synonym">Sertularia neritina</name>
    <dbReference type="NCBI Taxonomy" id="10212"/>
    <lineage>
        <taxon>Eukaryota</taxon>
        <taxon>Metazoa</taxon>
        <taxon>Spiralia</taxon>
        <taxon>Lophotrochozoa</taxon>
        <taxon>Bryozoa</taxon>
        <taxon>Gymnolaemata</taxon>
        <taxon>Cheilostomatida</taxon>
        <taxon>Flustrina</taxon>
        <taxon>Buguloidea</taxon>
        <taxon>Bugulidae</taxon>
        <taxon>Bugula</taxon>
    </lineage>
</organism>
<reference evidence="13" key="1">
    <citation type="submission" date="2020-06" db="EMBL/GenBank/DDBJ databases">
        <title>Draft genome of Bugula neritina, a colonial animal packing powerful symbionts and potential medicines.</title>
        <authorList>
            <person name="Rayko M."/>
        </authorList>
    </citation>
    <scope>NUCLEOTIDE SEQUENCE [LARGE SCALE GENOMIC DNA]</scope>
    <source>
        <strain evidence="13">Kwan_BN1</strain>
    </source>
</reference>
<sequence>MESDTSSNISTDDIDVCSDPLDVVDTCSWWFIVKAIVLSLILISIIFGNSLVIASVFLYRKLRRSVSNLFIASLALADFMLAILVLPFALAKEIYGYWLFQHNMCKIWLVVDVWVCTASILHLCAISFDRYIAIALPLRYPNLMTNKRCKFICLAMWILSFLICFPALFQNTTGYTNSVKNNSTNSSSWNNSTSTPLPQCDVVNTQPGYIIYSALGSFFIPSFVLIGFYIRIFIGQEVYDSSSKRGDFKWKRTGYENS</sequence>
<evidence type="ECO:0000256" key="6">
    <source>
        <dbReference type="ARBA" id="ARBA00023136"/>
    </source>
</evidence>
<feature type="transmembrane region" description="Helical" evidence="11">
    <location>
        <begin position="69"/>
        <end position="91"/>
    </location>
</feature>
<dbReference type="SUPFAM" id="SSF81321">
    <property type="entry name" value="Family A G protein-coupled receptor-like"/>
    <property type="match status" value="1"/>
</dbReference>
<feature type="transmembrane region" description="Helical" evidence="11">
    <location>
        <begin position="149"/>
        <end position="169"/>
    </location>
</feature>
<dbReference type="PANTHER" id="PTHR24248:SF174">
    <property type="entry name" value="TYRAMINE_OCTOPAMINE RECEPTOR"/>
    <property type="match status" value="1"/>
</dbReference>
<dbReference type="PANTHER" id="PTHR24248">
    <property type="entry name" value="ADRENERGIC RECEPTOR-RELATED G-PROTEIN COUPLED RECEPTOR"/>
    <property type="match status" value="1"/>
</dbReference>
<dbReference type="AlphaFoldDB" id="A0A7J7JBN1"/>
<evidence type="ECO:0000256" key="10">
    <source>
        <dbReference type="RuleBase" id="RU000688"/>
    </source>
</evidence>
<proteinExistence type="inferred from homology"/>
<gene>
    <name evidence="13" type="ORF">EB796_018027</name>
</gene>
<dbReference type="GO" id="GO:0005886">
    <property type="term" value="C:plasma membrane"/>
    <property type="evidence" value="ECO:0007669"/>
    <property type="project" value="UniProtKB-SubCell"/>
</dbReference>
<evidence type="ECO:0000256" key="1">
    <source>
        <dbReference type="ARBA" id="ARBA00004651"/>
    </source>
</evidence>
<name>A0A7J7JBN1_BUGNE</name>
<keyword evidence="9 10" id="KW-0807">Transducer</keyword>
<keyword evidence="2" id="KW-1003">Cell membrane</keyword>
<evidence type="ECO:0000256" key="9">
    <source>
        <dbReference type="ARBA" id="ARBA00023224"/>
    </source>
</evidence>
<comment type="caution">
    <text evidence="13">The sequence shown here is derived from an EMBL/GenBank/DDBJ whole genome shotgun (WGS) entry which is preliminary data.</text>
</comment>
<evidence type="ECO:0000256" key="3">
    <source>
        <dbReference type="ARBA" id="ARBA00022692"/>
    </source>
</evidence>
<keyword evidence="5 10" id="KW-0297">G-protein coupled receptor</keyword>
<dbReference type="EMBL" id="VXIV02002680">
    <property type="protein sequence ID" value="KAF6023660.1"/>
    <property type="molecule type" value="Genomic_DNA"/>
</dbReference>
<dbReference type="PROSITE" id="PS00237">
    <property type="entry name" value="G_PROTEIN_RECEP_F1_1"/>
    <property type="match status" value="1"/>
</dbReference>
<dbReference type="OrthoDB" id="5957871at2759"/>
<protein>
    <submittedName>
        <fullName evidence="13">GPROAR1</fullName>
    </submittedName>
</protein>
<feature type="transmembrane region" description="Helical" evidence="11">
    <location>
        <begin position="107"/>
        <end position="128"/>
    </location>
</feature>
<dbReference type="InterPro" id="IPR017452">
    <property type="entry name" value="GPCR_Rhodpsn_7TM"/>
</dbReference>
<dbReference type="InterPro" id="IPR000276">
    <property type="entry name" value="GPCR_Rhodpsn"/>
</dbReference>
<feature type="transmembrane region" description="Helical" evidence="11">
    <location>
        <begin position="209"/>
        <end position="234"/>
    </location>
</feature>
<dbReference type="PROSITE" id="PS50262">
    <property type="entry name" value="G_PROTEIN_RECEP_F1_2"/>
    <property type="match status" value="1"/>
</dbReference>
<keyword evidence="8" id="KW-0325">Glycoprotein</keyword>
<accession>A0A7J7JBN1</accession>
<evidence type="ECO:0000256" key="7">
    <source>
        <dbReference type="ARBA" id="ARBA00023170"/>
    </source>
</evidence>